<feature type="transmembrane region" description="Helical" evidence="1">
    <location>
        <begin position="139"/>
        <end position="164"/>
    </location>
</feature>
<keyword evidence="1" id="KW-0812">Transmembrane</keyword>
<feature type="transmembrane region" description="Helical" evidence="1">
    <location>
        <begin position="34"/>
        <end position="58"/>
    </location>
</feature>
<feature type="transmembrane region" description="Helical" evidence="1">
    <location>
        <begin position="101"/>
        <end position="127"/>
    </location>
</feature>
<evidence type="ECO:0000256" key="1">
    <source>
        <dbReference type="SAM" id="Phobius"/>
    </source>
</evidence>
<proteinExistence type="predicted"/>
<evidence type="ECO:0000313" key="3">
    <source>
        <dbReference type="EMBL" id="CAF0980925.1"/>
    </source>
</evidence>
<protein>
    <submittedName>
        <fullName evidence="2">Uncharacterized protein</fullName>
    </submittedName>
</protein>
<organism evidence="2 4">
    <name type="scientific">Adineta steineri</name>
    <dbReference type="NCBI Taxonomy" id="433720"/>
    <lineage>
        <taxon>Eukaryota</taxon>
        <taxon>Metazoa</taxon>
        <taxon>Spiralia</taxon>
        <taxon>Gnathifera</taxon>
        <taxon>Rotifera</taxon>
        <taxon>Eurotatoria</taxon>
        <taxon>Bdelloidea</taxon>
        <taxon>Adinetida</taxon>
        <taxon>Adinetidae</taxon>
        <taxon>Adineta</taxon>
    </lineage>
</organism>
<name>A0A814ARV0_9BILA</name>
<dbReference type="Proteomes" id="UP000663832">
    <property type="component" value="Unassembled WGS sequence"/>
</dbReference>
<evidence type="ECO:0000313" key="2">
    <source>
        <dbReference type="EMBL" id="CAF0916050.1"/>
    </source>
</evidence>
<feature type="transmembrane region" description="Helical" evidence="1">
    <location>
        <begin position="73"/>
        <end position="94"/>
    </location>
</feature>
<dbReference type="OrthoDB" id="10063030at2759"/>
<evidence type="ECO:0000313" key="4">
    <source>
        <dbReference type="Proteomes" id="UP000663832"/>
    </source>
</evidence>
<dbReference type="EMBL" id="CAJNOM010000048">
    <property type="protein sequence ID" value="CAF0916050.1"/>
    <property type="molecule type" value="Genomic_DNA"/>
</dbReference>
<comment type="caution">
    <text evidence="2">The sequence shown here is derived from an EMBL/GenBank/DDBJ whole genome shotgun (WGS) entry which is preliminary data.</text>
</comment>
<gene>
    <name evidence="3" type="ORF">BJG266_LOCUS14863</name>
    <name evidence="2" type="ORF">QVE165_LOCUS10275</name>
</gene>
<keyword evidence="1" id="KW-1133">Transmembrane helix</keyword>
<dbReference type="EMBL" id="CAJNOI010000064">
    <property type="protein sequence ID" value="CAF0980925.1"/>
    <property type="molecule type" value="Genomic_DNA"/>
</dbReference>
<dbReference type="Proteomes" id="UP000663877">
    <property type="component" value="Unassembled WGS sequence"/>
</dbReference>
<accession>A0A814ARV0</accession>
<dbReference type="AlphaFoldDB" id="A0A814ARV0"/>
<sequence>MTDNKPVHTMHMIEDPNLTNSSSTHVKINRTRKILLVLLSILFAFNLLYLIFIVHAYIDNSWFSHYFKNNYELLWTLACIVYNAFGLLTTYQYFRKGLRVFAWIGTISLISSIMMIGIICIIAFYTKEQVKTRDDNDDIIGPLIFILIFILTSIMLFIIVLLSFKLSNLLYKNRNTMIRTL</sequence>
<keyword evidence="1" id="KW-0472">Membrane</keyword>
<reference evidence="2" key="1">
    <citation type="submission" date="2021-02" db="EMBL/GenBank/DDBJ databases">
        <authorList>
            <person name="Nowell W R."/>
        </authorList>
    </citation>
    <scope>NUCLEOTIDE SEQUENCE</scope>
</reference>
<keyword evidence="4" id="KW-1185">Reference proteome</keyword>